<dbReference type="AlphaFoldDB" id="A0A4Z0YJT0"/>
<dbReference type="Pfam" id="PF03551">
    <property type="entry name" value="PadR"/>
    <property type="match status" value="1"/>
</dbReference>
<evidence type="ECO:0000313" key="2">
    <source>
        <dbReference type="EMBL" id="TGJ77916.1"/>
    </source>
</evidence>
<dbReference type="PANTHER" id="PTHR33169:SF25">
    <property type="entry name" value="DNA-BINDING PROTEIN YIZB-RELATED"/>
    <property type="match status" value="1"/>
</dbReference>
<dbReference type="SUPFAM" id="SSF46785">
    <property type="entry name" value="Winged helix' DNA-binding domain"/>
    <property type="match status" value="1"/>
</dbReference>
<keyword evidence="3" id="KW-1185">Reference proteome</keyword>
<evidence type="ECO:0000259" key="1">
    <source>
        <dbReference type="Pfam" id="PF03551"/>
    </source>
</evidence>
<comment type="caution">
    <text evidence="2">The sequence shown here is derived from an EMBL/GenBank/DDBJ whole genome shotgun (WGS) entry which is preliminary data.</text>
</comment>
<gene>
    <name evidence="2" type="ORF">CAGA_03250</name>
</gene>
<reference evidence="2 3" key="1">
    <citation type="submission" date="2019-04" db="EMBL/GenBank/DDBJ databases">
        <authorList>
            <person name="Poehlein A."/>
            <person name="Bengelsdorf F.R."/>
            <person name="Duerre P."/>
            <person name="Daniel R."/>
        </authorList>
    </citation>
    <scope>NUCLEOTIDE SEQUENCE [LARGE SCALE GENOMIC DNA]</scope>
    <source>
        <strain evidence="2 3">BS-1</strain>
    </source>
</reference>
<dbReference type="Proteomes" id="UP000297714">
    <property type="component" value="Unassembled WGS sequence"/>
</dbReference>
<protein>
    <submittedName>
        <fullName evidence="2">Lineage-specific thermal regulator protein</fullName>
    </submittedName>
</protein>
<feature type="domain" description="Transcription regulator PadR N-terminal" evidence="1">
    <location>
        <begin position="18"/>
        <end position="90"/>
    </location>
</feature>
<dbReference type="InterPro" id="IPR052509">
    <property type="entry name" value="Metal_resp_DNA-bind_regulator"/>
</dbReference>
<proteinExistence type="predicted"/>
<dbReference type="PANTHER" id="PTHR33169">
    <property type="entry name" value="PADR-FAMILY TRANSCRIPTIONAL REGULATOR"/>
    <property type="match status" value="1"/>
</dbReference>
<dbReference type="InterPro" id="IPR036388">
    <property type="entry name" value="WH-like_DNA-bd_sf"/>
</dbReference>
<accession>A0A4Z0YJT0</accession>
<dbReference type="InterPro" id="IPR005149">
    <property type="entry name" value="Tscrpt_reg_PadR_N"/>
</dbReference>
<dbReference type="Gene3D" id="1.10.10.10">
    <property type="entry name" value="Winged helix-like DNA-binding domain superfamily/Winged helix DNA-binding domain"/>
    <property type="match status" value="1"/>
</dbReference>
<dbReference type="RefSeq" id="WP_243112901.1">
    <property type="nucleotide sequence ID" value="NZ_SRMQ01000001.1"/>
</dbReference>
<sequence>MGGRISSDLIRGHIDTMILRVLYENDNYGYEIMKAIYRNSDENYDLKEPSLYTSLKRLESQKMISSYWGDESQGGRRKYYKITPLGLKAYHSAVEEWNIARDLIDKLIKGGNCNE</sequence>
<dbReference type="EMBL" id="SRMQ01000001">
    <property type="protein sequence ID" value="TGJ77916.1"/>
    <property type="molecule type" value="Genomic_DNA"/>
</dbReference>
<organism evidence="2 3">
    <name type="scientific">Caproiciproducens galactitolivorans</name>
    <dbReference type="NCBI Taxonomy" id="642589"/>
    <lineage>
        <taxon>Bacteria</taxon>
        <taxon>Bacillati</taxon>
        <taxon>Bacillota</taxon>
        <taxon>Clostridia</taxon>
        <taxon>Eubacteriales</taxon>
        <taxon>Acutalibacteraceae</taxon>
        <taxon>Caproiciproducens</taxon>
    </lineage>
</organism>
<evidence type="ECO:0000313" key="3">
    <source>
        <dbReference type="Proteomes" id="UP000297714"/>
    </source>
</evidence>
<dbReference type="InterPro" id="IPR036390">
    <property type="entry name" value="WH_DNA-bd_sf"/>
</dbReference>
<name>A0A4Z0YJT0_9FIRM</name>